<dbReference type="InterPro" id="IPR013103">
    <property type="entry name" value="RVT_2"/>
</dbReference>
<feature type="region of interest" description="Disordered" evidence="1">
    <location>
        <begin position="56"/>
        <end position="92"/>
    </location>
</feature>
<keyword evidence="2" id="KW-1133">Transmembrane helix</keyword>
<evidence type="ECO:0000313" key="4">
    <source>
        <dbReference type="EMBL" id="GJT61189.1"/>
    </source>
</evidence>
<feature type="domain" description="Reverse transcriptase Ty1/copia-type" evidence="3">
    <location>
        <begin position="3"/>
        <end position="55"/>
    </location>
</feature>
<protein>
    <submittedName>
        <fullName evidence="4">Ribonuclease H-like domain, reverse transcriptase, RNA-dependent DNA polymerase</fullName>
    </submittedName>
</protein>
<sequence length="337" mass="36673">MELTTLPKGHKAIGLKWVFKTKKDANGNIIKHKARLVAKGYIQQHGIDFEEVFATSSKEGNKPDDEIEIPYDTLYDGDSTRKAGTNNDDDDGLVDEENKIIELDVDGHMFSMTNNVDFDNVFGNVCVDYETTSGSASSQEEAGDSQDGFGVGVGQVPKVDTQVCHTGVGVTRTGIVQGSATTVLGSANKVTKEPDLIKKPKIPISFDNLVTGESSRKSVNFRTLLAPARDGVDVAISVEYVQAISERFANTVFGFFLENGWLCLNLLVMVSISVLFVLSMSGNLPGVRVVRFLNMASSSTCTTHIAERIDKMERQIIDGKLTLVDNDEKPLPKVASM</sequence>
<gene>
    <name evidence="4" type="ORF">Tco_1004722</name>
</gene>
<keyword evidence="2" id="KW-0812">Transmembrane</keyword>
<dbReference type="EMBL" id="BQNB010017266">
    <property type="protein sequence ID" value="GJT61189.1"/>
    <property type="molecule type" value="Genomic_DNA"/>
</dbReference>
<organism evidence="4 5">
    <name type="scientific">Tanacetum coccineum</name>
    <dbReference type="NCBI Taxonomy" id="301880"/>
    <lineage>
        <taxon>Eukaryota</taxon>
        <taxon>Viridiplantae</taxon>
        <taxon>Streptophyta</taxon>
        <taxon>Embryophyta</taxon>
        <taxon>Tracheophyta</taxon>
        <taxon>Spermatophyta</taxon>
        <taxon>Magnoliopsida</taxon>
        <taxon>eudicotyledons</taxon>
        <taxon>Gunneridae</taxon>
        <taxon>Pentapetalae</taxon>
        <taxon>asterids</taxon>
        <taxon>campanulids</taxon>
        <taxon>Asterales</taxon>
        <taxon>Asteraceae</taxon>
        <taxon>Asteroideae</taxon>
        <taxon>Anthemideae</taxon>
        <taxon>Anthemidinae</taxon>
        <taxon>Tanacetum</taxon>
    </lineage>
</organism>
<accession>A0ABQ5FDU4</accession>
<dbReference type="Proteomes" id="UP001151760">
    <property type="component" value="Unassembled WGS sequence"/>
</dbReference>
<evidence type="ECO:0000256" key="2">
    <source>
        <dbReference type="SAM" id="Phobius"/>
    </source>
</evidence>
<evidence type="ECO:0000313" key="5">
    <source>
        <dbReference type="Proteomes" id="UP001151760"/>
    </source>
</evidence>
<proteinExistence type="predicted"/>
<feature type="transmembrane region" description="Helical" evidence="2">
    <location>
        <begin position="259"/>
        <end position="278"/>
    </location>
</feature>
<keyword evidence="2" id="KW-0472">Membrane</keyword>
<name>A0ABQ5FDU4_9ASTR</name>
<evidence type="ECO:0000256" key="1">
    <source>
        <dbReference type="SAM" id="MobiDB-lite"/>
    </source>
</evidence>
<evidence type="ECO:0000259" key="3">
    <source>
        <dbReference type="Pfam" id="PF07727"/>
    </source>
</evidence>
<reference evidence="4" key="2">
    <citation type="submission" date="2022-01" db="EMBL/GenBank/DDBJ databases">
        <authorList>
            <person name="Yamashiro T."/>
            <person name="Shiraishi A."/>
            <person name="Satake H."/>
            <person name="Nakayama K."/>
        </authorList>
    </citation>
    <scope>NUCLEOTIDE SEQUENCE</scope>
</reference>
<comment type="caution">
    <text evidence="4">The sequence shown here is derived from an EMBL/GenBank/DDBJ whole genome shotgun (WGS) entry which is preliminary data.</text>
</comment>
<dbReference type="Pfam" id="PF07727">
    <property type="entry name" value="RVT_2"/>
    <property type="match status" value="1"/>
</dbReference>
<reference evidence="4" key="1">
    <citation type="journal article" date="2022" name="Int. J. Mol. Sci.">
        <title>Draft Genome of Tanacetum Coccineum: Genomic Comparison of Closely Related Tanacetum-Family Plants.</title>
        <authorList>
            <person name="Yamashiro T."/>
            <person name="Shiraishi A."/>
            <person name="Nakayama K."/>
            <person name="Satake H."/>
        </authorList>
    </citation>
    <scope>NUCLEOTIDE SEQUENCE</scope>
</reference>
<keyword evidence="5" id="KW-1185">Reference proteome</keyword>